<comment type="caution">
    <text evidence="3">The sequence shown here is derived from an EMBL/GenBank/DDBJ whole genome shotgun (WGS) entry which is preliminary data.</text>
</comment>
<dbReference type="PROSITE" id="PS50802">
    <property type="entry name" value="OTU"/>
    <property type="match status" value="1"/>
</dbReference>
<dbReference type="CDD" id="cd22744">
    <property type="entry name" value="OTU"/>
    <property type="match status" value="1"/>
</dbReference>
<sequence length="370" mass="42022">MEVQETTQSEIESISNSPLEVQDLNMKKNNANVENNVEYPDLSTRFTTDRVFDTRSDLIQWAQKVGQTCGTVVVVSKSENATSYETHSLRRTHGLPCAHELNIIGLQGNKIHLEEINDFWKKLSITVFYVDLSDLEARPEFLALIDRYKNLTTDQQVFMLKQMLELGNPQCSGLLQPLVKAKTKGRPFGWRKELPKVDNSTKRDPSAFEPEIHEFNSSQSAKPTTPAKKKLKVTKSTTPRNKKMNVLKTPQSLGKVSILKFPDFFRPFIIDANNVDGDGNCGFRAVAACMEMDNENGWLMVRSDLIGELLYFREEYNKVFGGKEQVDTLLDILDTYDSPCPPKNWFLLPYMGYLVASTYHHVLVSISPEA</sequence>
<dbReference type="InterPro" id="IPR003323">
    <property type="entry name" value="OTU_dom"/>
</dbReference>
<dbReference type="Proteomes" id="UP000554482">
    <property type="component" value="Unassembled WGS sequence"/>
</dbReference>
<feature type="domain" description="OTU" evidence="2">
    <location>
        <begin position="270"/>
        <end position="370"/>
    </location>
</feature>
<dbReference type="OrthoDB" id="1915076at2759"/>
<feature type="compositionally biased region" description="Polar residues" evidence="1">
    <location>
        <begin position="1"/>
        <end position="19"/>
    </location>
</feature>
<name>A0A7J6X6B0_THATH</name>
<gene>
    <name evidence="3" type="ORF">FRX31_005816</name>
</gene>
<dbReference type="EMBL" id="JABWDY010005243">
    <property type="protein sequence ID" value="KAF5204597.1"/>
    <property type="molecule type" value="Genomic_DNA"/>
</dbReference>
<feature type="region of interest" description="Disordered" evidence="1">
    <location>
        <begin position="1"/>
        <end position="22"/>
    </location>
</feature>
<evidence type="ECO:0000256" key="1">
    <source>
        <dbReference type="SAM" id="MobiDB-lite"/>
    </source>
</evidence>
<proteinExistence type="predicted"/>
<accession>A0A7J6X6B0</accession>
<evidence type="ECO:0000313" key="3">
    <source>
        <dbReference type="EMBL" id="KAF5204597.1"/>
    </source>
</evidence>
<feature type="region of interest" description="Disordered" evidence="1">
    <location>
        <begin position="215"/>
        <end position="236"/>
    </location>
</feature>
<organism evidence="3 4">
    <name type="scientific">Thalictrum thalictroides</name>
    <name type="common">Rue-anemone</name>
    <name type="synonym">Anemone thalictroides</name>
    <dbReference type="NCBI Taxonomy" id="46969"/>
    <lineage>
        <taxon>Eukaryota</taxon>
        <taxon>Viridiplantae</taxon>
        <taxon>Streptophyta</taxon>
        <taxon>Embryophyta</taxon>
        <taxon>Tracheophyta</taxon>
        <taxon>Spermatophyta</taxon>
        <taxon>Magnoliopsida</taxon>
        <taxon>Ranunculales</taxon>
        <taxon>Ranunculaceae</taxon>
        <taxon>Thalictroideae</taxon>
        <taxon>Thalictrum</taxon>
    </lineage>
</organism>
<keyword evidence="4" id="KW-1185">Reference proteome</keyword>
<reference evidence="3 4" key="1">
    <citation type="submission" date="2020-06" db="EMBL/GenBank/DDBJ databases">
        <title>Transcriptomic and genomic resources for Thalictrum thalictroides and T. hernandezii: Facilitating candidate gene discovery in an emerging model plant lineage.</title>
        <authorList>
            <person name="Arias T."/>
            <person name="Riano-Pachon D.M."/>
            <person name="Di Stilio V.S."/>
        </authorList>
    </citation>
    <scope>NUCLEOTIDE SEQUENCE [LARGE SCALE GENOMIC DNA]</scope>
    <source>
        <strain evidence="4">cv. WT478/WT964</strain>
        <tissue evidence="3">Leaves</tissue>
    </source>
</reference>
<evidence type="ECO:0000259" key="2">
    <source>
        <dbReference type="PROSITE" id="PS50802"/>
    </source>
</evidence>
<dbReference type="AlphaFoldDB" id="A0A7J6X6B0"/>
<evidence type="ECO:0000313" key="4">
    <source>
        <dbReference type="Proteomes" id="UP000554482"/>
    </source>
</evidence>
<protein>
    <recommendedName>
        <fullName evidence="2">OTU domain-containing protein</fullName>
    </recommendedName>
</protein>